<dbReference type="WBParaSite" id="RSKR_0000507300.1">
    <property type="protein sequence ID" value="RSKR_0000507300.1"/>
    <property type="gene ID" value="RSKR_0000507300"/>
</dbReference>
<reference evidence="2" key="1">
    <citation type="submission" date="2016-11" db="UniProtKB">
        <authorList>
            <consortium name="WormBaseParasite"/>
        </authorList>
    </citation>
    <scope>IDENTIFICATION</scope>
    <source>
        <strain evidence="2">KR3021</strain>
    </source>
</reference>
<proteinExistence type="predicted"/>
<sequence length="341" mass="37376">MDPRTLFLNPFLCSNPEAMSLLQNMQLAASGKTPNQGNSFRILNLLDSDHSTSQNDKLLFPPNNSLPGGPSHLIKDIKSPSDMDRESSSMDRFRSRSNSSNRSGSPSNPDSTNNSFSNGKKIRKARTIFTDKQLQELENTFDKQKYLSVQDRMDLAHRMGLSDTQVKTWYQNRRTKWKRQVSVGTDLLHEATNVAAIQNLIRTNPYWTNYFANQQMMAISGNQHKMMGGNGSGSGFLGNNGQMIHTAGQFMPFGNPALMAAAAAAAANNQSGNPIQGMPFFMPIQSNFGIDVGTPKSSTPSISEEIKSSGADSTKTTPTDCKENTKSTVSDNTAESNEKSN</sequence>
<evidence type="ECO:0000313" key="2">
    <source>
        <dbReference type="WBParaSite" id="RSKR_0000507300.1"/>
    </source>
</evidence>
<accession>A0AC35TXB3</accession>
<name>A0AC35TXB3_9BILA</name>
<evidence type="ECO:0000313" key="1">
    <source>
        <dbReference type="Proteomes" id="UP000095286"/>
    </source>
</evidence>
<organism evidence="1 2">
    <name type="scientific">Rhabditophanes sp. KR3021</name>
    <dbReference type="NCBI Taxonomy" id="114890"/>
    <lineage>
        <taxon>Eukaryota</taxon>
        <taxon>Metazoa</taxon>
        <taxon>Ecdysozoa</taxon>
        <taxon>Nematoda</taxon>
        <taxon>Chromadorea</taxon>
        <taxon>Rhabditida</taxon>
        <taxon>Tylenchina</taxon>
        <taxon>Panagrolaimomorpha</taxon>
        <taxon>Strongyloidoidea</taxon>
        <taxon>Alloionematidae</taxon>
        <taxon>Rhabditophanes</taxon>
    </lineage>
</organism>
<dbReference type="Proteomes" id="UP000095286">
    <property type="component" value="Unplaced"/>
</dbReference>
<protein>
    <submittedName>
        <fullName evidence="2">Homeobox domain-containing protein</fullName>
    </submittedName>
</protein>